<accession>X1BRQ3</accession>
<gene>
    <name evidence="1" type="ORF">S01H4_47263</name>
</gene>
<organism evidence="1">
    <name type="scientific">marine sediment metagenome</name>
    <dbReference type="NCBI Taxonomy" id="412755"/>
    <lineage>
        <taxon>unclassified sequences</taxon>
        <taxon>metagenomes</taxon>
        <taxon>ecological metagenomes</taxon>
    </lineage>
</organism>
<comment type="caution">
    <text evidence="1">The sequence shown here is derived from an EMBL/GenBank/DDBJ whole genome shotgun (WGS) entry which is preliminary data.</text>
</comment>
<dbReference type="AlphaFoldDB" id="X1BRQ3"/>
<evidence type="ECO:0000313" key="1">
    <source>
        <dbReference type="EMBL" id="GAG97745.1"/>
    </source>
</evidence>
<name>X1BRQ3_9ZZZZ</name>
<sequence>EVWSNVAVNAEIPLDKLAWSPPEDWREWKMPPIEAGLLKPGKQAPDFAMASLDGGTIRLSDYRGSYVWMFKWRVG</sequence>
<dbReference type="EMBL" id="BART01026507">
    <property type="protein sequence ID" value="GAG97745.1"/>
    <property type="molecule type" value="Genomic_DNA"/>
</dbReference>
<dbReference type="SUPFAM" id="SSF52833">
    <property type="entry name" value="Thioredoxin-like"/>
    <property type="match status" value="1"/>
</dbReference>
<protein>
    <submittedName>
        <fullName evidence="1">Uncharacterized protein</fullName>
    </submittedName>
</protein>
<proteinExistence type="predicted"/>
<dbReference type="Gene3D" id="3.40.30.10">
    <property type="entry name" value="Glutaredoxin"/>
    <property type="match status" value="1"/>
</dbReference>
<feature type="non-terminal residue" evidence="1">
    <location>
        <position position="1"/>
    </location>
</feature>
<dbReference type="InterPro" id="IPR036249">
    <property type="entry name" value="Thioredoxin-like_sf"/>
</dbReference>
<reference evidence="1" key="1">
    <citation type="journal article" date="2014" name="Front. Microbiol.">
        <title>High frequency of phylogenetically diverse reductive dehalogenase-homologous genes in deep subseafloor sedimentary metagenomes.</title>
        <authorList>
            <person name="Kawai M."/>
            <person name="Futagami T."/>
            <person name="Toyoda A."/>
            <person name="Takaki Y."/>
            <person name="Nishi S."/>
            <person name="Hori S."/>
            <person name="Arai W."/>
            <person name="Tsubouchi T."/>
            <person name="Morono Y."/>
            <person name="Uchiyama I."/>
            <person name="Ito T."/>
            <person name="Fujiyama A."/>
            <person name="Inagaki F."/>
            <person name="Takami H."/>
        </authorList>
    </citation>
    <scope>NUCLEOTIDE SEQUENCE</scope>
    <source>
        <strain evidence="1">Expedition CK06-06</strain>
    </source>
</reference>